<comment type="catalytic activity">
    <reaction evidence="7 8">
        <text>CMP + ATP = CDP + ADP</text>
        <dbReference type="Rhea" id="RHEA:11600"/>
        <dbReference type="ChEBI" id="CHEBI:30616"/>
        <dbReference type="ChEBI" id="CHEBI:58069"/>
        <dbReference type="ChEBI" id="CHEBI:60377"/>
        <dbReference type="ChEBI" id="CHEBI:456216"/>
        <dbReference type="EC" id="2.7.4.25"/>
    </reaction>
</comment>
<dbReference type="InterPro" id="IPR003136">
    <property type="entry name" value="Cytidylate_kin"/>
</dbReference>
<accession>A0A4R3KZW6</accession>
<protein>
    <recommendedName>
        <fullName evidence="8">Cytidylate kinase</fullName>
        <shortName evidence="8">CK</shortName>
        <ecNumber evidence="8">2.7.4.25</ecNumber>
    </recommendedName>
    <alternativeName>
        <fullName evidence="8">Cytidine monophosphate kinase</fullName>
        <shortName evidence="8">CMP kinase</shortName>
    </alternativeName>
</protein>
<name>A0A4R3KZW6_9FIRM</name>
<dbReference type="InterPro" id="IPR011994">
    <property type="entry name" value="Cytidylate_kinase_dom"/>
</dbReference>
<evidence type="ECO:0000313" key="10">
    <source>
        <dbReference type="EMBL" id="TCS91389.1"/>
    </source>
</evidence>
<dbReference type="CDD" id="cd02020">
    <property type="entry name" value="CMPK"/>
    <property type="match status" value="1"/>
</dbReference>
<dbReference type="AlphaFoldDB" id="A0A4R3KZW6"/>
<keyword evidence="4 8" id="KW-0418">Kinase</keyword>
<dbReference type="OrthoDB" id="9807434at2"/>
<dbReference type="NCBIfam" id="TIGR00017">
    <property type="entry name" value="cmk"/>
    <property type="match status" value="1"/>
</dbReference>
<evidence type="ECO:0000256" key="3">
    <source>
        <dbReference type="ARBA" id="ARBA00022741"/>
    </source>
</evidence>
<dbReference type="Gene3D" id="3.40.50.300">
    <property type="entry name" value="P-loop containing nucleotide triphosphate hydrolases"/>
    <property type="match status" value="1"/>
</dbReference>
<feature type="domain" description="Cytidylate kinase" evidence="9">
    <location>
        <begin position="7"/>
        <end position="216"/>
    </location>
</feature>
<proteinExistence type="inferred from homology"/>
<reference evidence="10 11" key="1">
    <citation type="submission" date="2019-03" db="EMBL/GenBank/DDBJ databases">
        <title>Genomic Encyclopedia of Type Strains, Phase IV (KMG-IV): sequencing the most valuable type-strain genomes for metagenomic binning, comparative biology and taxonomic classification.</title>
        <authorList>
            <person name="Goeker M."/>
        </authorList>
    </citation>
    <scope>NUCLEOTIDE SEQUENCE [LARGE SCALE GENOMIC DNA]</scope>
    <source>
        <strain evidence="10 11">DSM 26752</strain>
    </source>
</reference>
<dbReference type="GO" id="GO:0036430">
    <property type="term" value="F:CMP kinase activity"/>
    <property type="evidence" value="ECO:0007669"/>
    <property type="project" value="RHEA"/>
</dbReference>
<evidence type="ECO:0000256" key="4">
    <source>
        <dbReference type="ARBA" id="ARBA00022777"/>
    </source>
</evidence>
<feature type="binding site" evidence="8">
    <location>
        <begin position="11"/>
        <end position="19"/>
    </location>
    <ligand>
        <name>ATP</name>
        <dbReference type="ChEBI" id="CHEBI:30616"/>
    </ligand>
</feature>
<gene>
    <name evidence="8" type="primary">cmk</name>
    <name evidence="10" type="ORF">EDD65_102324</name>
</gene>
<sequence>MKKRLVIAIDGPAGAGKSTISKEIAKKLDIEYIDTGAMYRALTLKVLEKGVNIDDIDKILDILESSSIYFKNNHIYLDGINVDKEIRENRISKYVSDIAKIKEVRSEMVKLQRQLSKESNVIVDGRDIGTVVLPHANFKFFITASPEVRADRRYKELLLKGEKVTYEQVLKEIKTRDKIDSTREVAPLKKAKDAYEIDTTNMTIQEVVNKIINIIEGR</sequence>
<dbReference type="PANTHER" id="PTHR21299:SF2">
    <property type="entry name" value="CYTIDYLATE KINASE"/>
    <property type="match status" value="1"/>
</dbReference>
<dbReference type="GO" id="GO:0006220">
    <property type="term" value="P:pyrimidine nucleotide metabolic process"/>
    <property type="evidence" value="ECO:0007669"/>
    <property type="project" value="UniProtKB-UniRule"/>
</dbReference>
<keyword evidence="2 8" id="KW-0808">Transferase</keyword>
<dbReference type="Proteomes" id="UP000294567">
    <property type="component" value="Unassembled WGS sequence"/>
</dbReference>
<comment type="catalytic activity">
    <reaction evidence="6 8">
        <text>dCMP + ATP = dCDP + ADP</text>
        <dbReference type="Rhea" id="RHEA:25094"/>
        <dbReference type="ChEBI" id="CHEBI:30616"/>
        <dbReference type="ChEBI" id="CHEBI:57566"/>
        <dbReference type="ChEBI" id="CHEBI:58593"/>
        <dbReference type="ChEBI" id="CHEBI:456216"/>
        <dbReference type="EC" id="2.7.4.25"/>
    </reaction>
</comment>
<dbReference type="EC" id="2.7.4.25" evidence="8"/>
<evidence type="ECO:0000256" key="1">
    <source>
        <dbReference type="ARBA" id="ARBA00009427"/>
    </source>
</evidence>
<comment type="similarity">
    <text evidence="1 8">Belongs to the cytidylate kinase family. Type 1 subfamily.</text>
</comment>
<dbReference type="EMBL" id="SMAE01000002">
    <property type="protein sequence ID" value="TCS91389.1"/>
    <property type="molecule type" value="Genomic_DNA"/>
</dbReference>
<dbReference type="GO" id="GO:0005829">
    <property type="term" value="C:cytosol"/>
    <property type="evidence" value="ECO:0007669"/>
    <property type="project" value="TreeGrafter"/>
</dbReference>
<dbReference type="Pfam" id="PF02224">
    <property type="entry name" value="Cytidylate_kin"/>
    <property type="match status" value="1"/>
</dbReference>
<dbReference type="GO" id="GO:0015949">
    <property type="term" value="P:nucleobase-containing small molecule interconversion"/>
    <property type="evidence" value="ECO:0007669"/>
    <property type="project" value="TreeGrafter"/>
</dbReference>
<evidence type="ECO:0000256" key="7">
    <source>
        <dbReference type="ARBA" id="ARBA00048478"/>
    </source>
</evidence>
<dbReference type="RefSeq" id="WP_132026214.1">
    <property type="nucleotide sequence ID" value="NZ_CP068564.1"/>
</dbReference>
<comment type="caution">
    <text evidence="10">The sequence shown here is derived from an EMBL/GenBank/DDBJ whole genome shotgun (WGS) entry which is preliminary data.</text>
</comment>
<evidence type="ECO:0000256" key="8">
    <source>
        <dbReference type="HAMAP-Rule" id="MF_00238"/>
    </source>
</evidence>
<dbReference type="SUPFAM" id="SSF52540">
    <property type="entry name" value="P-loop containing nucleoside triphosphate hydrolases"/>
    <property type="match status" value="1"/>
</dbReference>
<evidence type="ECO:0000256" key="2">
    <source>
        <dbReference type="ARBA" id="ARBA00022679"/>
    </source>
</evidence>
<keyword evidence="3 8" id="KW-0547">Nucleotide-binding</keyword>
<dbReference type="PANTHER" id="PTHR21299">
    <property type="entry name" value="CYTIDYLATE KINASE/PANTOATE-BETA-ALANINE LIGASE"/>
    <property type="match status" value="1"/>
</dbReference>
<dbReference type="InterPro" id="IPR027417">
    <property type="entry name" value="P-loop_NTPase"/>
</dbReference>
<evidence type="ECO:0000256" key="6">
    <source>
        <dbReference type="ARBA" id="ARBA00047615"/>
    </source>
</evidence>
<keyword evidence="11" id="KW-1185">Reference proteome</keyword>
<evidence type="ECO:0000313" key="11">
    <source>
        <dbReference type="Proteomes" id="UP000294567"/>
    </source>
</evidence>
<keyword evidence="8" id="KW-0963">Cytoplasm</keyword>
<comment type="subcellular location">
    <subcellularLocation>
        <location evidence="8">Cytoplasm</location>
    </subcellularLocation>
</comment>
<dbReference type="GO" id="GO:0036431">
    <property type="term" value="F:dCMP kinase activity"/>
    <property type="evidence" value="ECO:0007669"/>
    <property type="project" value="InterPro"/>
</dbReference>
<keyword evidence="5 8" id="KW-0067">ATP-binding</keyword>
<evidence type="ECO:0000259" key="9">
    <source>
        <dbReference type="Pfam" id="PF02224"/>
    </source>
</evidence>
<dbReference type="HAMAP" id="MF_00238">
    <property type="entry name" value="Cytidyl_kinase_type1"/>
    <property type="match status" value="1"/>
</dbReference>
<dbReference type="GO" id="GO:0005524">
    <property type="term" value="F:ATP binding"/>
    <property type="evidence" value="ECO:0007669"/>
    <property type="project" value="UniProtKB-UniRule"/>
</dbReference>
<organism evidence="10 11">
    <name type="scientific">Keratinibaculum paraultunense</name>
    <dbReference type="NCBI Taxonomy" id="1278232"/>
    <lineage>
        <taxon>Bacteria</taxon>
        <taxon>Bacillati</taxon>
        <taxon>Bacillota</taxon>
        <taxon>Tissierellia</taxon>
        <taxon>Tissierellales</taxon>
        <taxon>Tepidimicrobiaceae</taxon>
        <taxon>Keratinibaculum</taxon>
    </lineage>
</organism>
<evidence type="ECO:0000256" key="5">
    <source>
        <dbReference type="ARBA" id="ARBA00022840"/>
    </source>
</evidence>